<evidence type="ECO:0000313" key="1">
    <source>
        <dbReference type="EMBL" id="PSR32868.1"/>
    </source>
</evidence>
<name>A0A2T2XEG8_9FIRM</name>
<accession>A0A2T2XEG8</accession>
<dbReference type="GO" id="GO:0003677">
    <property type="term" value="F:DNA binding"/>
    <property type="evidence" value="ECO:0007669"/>
    <property type="project" value="InterPro"/>
</dbReference>
<dbReference type="NCBIfam" id="NF033727">
    <property type="entry name" value="chaperon_ArsD"/>
    <property type="match status" value="1"/>
</dbReference>
<dbReference type="InterPro" id="IPR010712">
    <property type="entry name" value="Arsenical-R_ArsD"/>
</dbReference>
<reference evidence="1 2" key="1">
    <citation type="journal article" date="2014" name="BMC Genomics">
        <title>Comparison of environmental and isolate Sulfobacillus genomes reveals diverse carbon, sulfur, nitrogen, and hydrogen metabolisms.</title>
        <authorList>
            <person name="Justice N.B."/>
            <person name="Norman A."/>
            <person name="Brown C.T."/>
            <person name="Singh A."/>
            <person name="Thomas B.C."/>
            <person name="Banfield J.F."/>
        </authorList>
    </citation>
    <scope>NUCLEOTIDE SEQUENCE [LARGE SCALE GENOMIC DNA]</scope>
    <source>
        <strain evidence="1">AMDSBA4</strain>
    </source>
</reference>
<gene>
    <name evidence="1" type="ORF">C7B46_12340</name>
</gene>
<dbReference type="EMBL" id="PXYW01000030">
    <property type="protein sequence ID" value="PSR32868.1"/>
    <property type="molecule type" value="Genomic_DNA"/>
</dbReference>
<organism evidence="1 2">
    <name type="scientific">Sulfobacillus benefaciens</name>
    <dbReference type="NCBI Taxonomy" id="453960"/>
    <lineage>
        <taxon>Bacteria</taxon>
        <taxon>Bacillati</taxon>
        <taxon>Bacillota</taxon>
        <taxon>Clostridia</taxon>
        <taxon>Eubacteriales</taxon>
        <taxon>Clostridiales Family XVII. Incertae Sedis</taxon>
        <taxon>Sulfobacillus</taxon>
    </lineage>
</organism>
<dbReference type="Pfam" id="PF06953">
    <property type="entry name" value="ArsD"/>
    <property type="match status" value="1"/>
</dbReference>
<evidence type="ECO:0000313" key="2">
    <source>
        <dbReference type="Proteomes" id="UP000242972"/>
    </source>
</evidence>
<proteinExistence type="predicted"/>
<sequence length="105" mass="11568">MKIEIYDPELCCSTGVCGSAPDPTLIRAEETLTRLQSEGAIVKRYQLSRQATAFTENPVVYRTLLESGTAALPITAIDGVVHFVGRYPSYEEVQMLMLDNTVKKG</sequence>
<dbReference type="Gene3D" id="3.40.30.10">
    <property type="entry name" value="Glutaredoxin"/>
    <property type="match status" value="1"/>
</dbReference>
<dbReference type="AlphaFoldDB" id="A0A2T2XEG8"/>
<dbReference type="GO" id="GO:0046685">
    <property type="term" value="P:response to arsenic-containing substance"/>
    <property type="evidence" value="ECO:0007669"/>
    <property type="project" value="InterPro"/>
</dbReference>
<dbReference type="Proteomes" id="UP000242972">
    <property type="component" value="Unassembled WGS sequence"/>
</dbReference>
<dbReference type="GO" id="GO:0045892">
    <property type="term" value="P:negative regulation of DNA-templated transcription"/>
    <property type="evidence" value="ECO:0007669"/>
    <property type="project" value="InterPro"/>
</dbReference>
<comment type="caution">
    <text evidence="1">The sequence shown here is derived from an EMBL/GenBank/DDBJ whole genome shotgun (WGS) entry which is preliminary data.</text>
</comment>
<protein>
    <submittedName>
        <fullName evidence="1">Arsenical resistance operon transcriptional repressor ArsD</fullName>
    </submittedName>
</protein>